<evidence type="ECO:0008006" key="4">
    <source>
        <dbReference type="Google" id="ProtNLM"/>
    </source>
</evidence>
<keyword evidence="1" id="KW-0732">Signal</keyword>
<dbReference type="Gene3D" id="1.10.530.10">
    <property type="match status" value="1"/>
</dbReference>
<dbReference type="OrthoDB" id="9808681at2"/>
<dbReference type="SUPFAM" id="SSF53955">
    <property type="entry name" value="Lysozyme-like"/>
    <property type="match status" value="1"/>
</dbReference>
<dbReference type="RefSeq" id="WP_132524809.1">
    <property type="nucleotide sequence ID" value="NZ_SMFV01000001.1"/>
</dbReference>
<comment type="caution">
    <text evidence="2">The sequence shown here is derived from an EMBL/GenBank/DDBJ whole genome shotgun (WGS) entry which is preliminary data.</text>
</comment>
<accession>A0A4R1GH62</accession>
<feature type="signal peptide" evidence="1">
    <location>
        <begin position="1"/>
        <end position="23"/>
    </location>
</feature>
<evidence type="ECO:0000313" key="2">
    <source>
        <dbReference type="EMBL" id="TCK06351.1"/>
    </source>
</evidence>
<organism evidence="2 3">
    <name type="scientific">Phorcysia thermohydrogeniphila</name>
    <dbReference type="NCBI Taxonomy" id="936138"/>
    <lineage>
        <taxon>Bacteria</taxon>
        <taxon>Pseudomonadati</taxon>
        <taxon>Aquificota</taxon>
        <taxon>Aquificia</taxon>
        <taxon>Desulfurobacteriales</taxon>
        <taxon>Desulfurobacteriaceae</taxon>
        <taxon>Phorcysia</taxon>
    </lineage>
</organism>
<dbReference type="AlphaFoldDB" id="A0A4R1GH62"/>
<dbReference type="Proteomes" id="UP000295777">
    <property type="component" value="Unassembled WGS sequence"/>
</dbReference>
<sequence length="185" mass="20591">MKLKTLLPIAGVAILVLATRAHAHTGGGSSPSSADSLSPQWRELLKQQIDKVAFEQRVPAEVLWGICMTESGCSREYLRSMHPDGKSFGLFGLTNGALQDALNEYNPLPGFRRTIDKVSDERAIYLQAEAAAKYLHALRTKYGHPYRIHTLFDAIQAYHVGPTAYRWGRRAPGYLDKVLAYAKTF</sequence>
<reference evidence="2 3" key="1">
    <citation type="submission" date="2019-03" db="EMBL/GenBank/DDBJ databases">
        <title>Genomic Encyclopedia of Archaeal and Bacterial Type Strains, Phase II (KMG-II): from individual species to whole genera.</title>
        <authorList>
            <person name="Goeker M."/>
        </authorList>
    </citation>
    <scope>NUCLEOTIDE SEQUENCE [LARGE SCALE GENOMIC DNA]</scope>
    <source>
        <strain evidence="2 3">DSM 24425</strain>
    </source>
</reference>
<dbReference type="InterPro" id="IPR023346">
    <property type="entry name" value="Lysozyme-like_dom_sf"/>
</dbReference>
<evidence type="ECO:0000313" key="3">
    <source>
        <dbReference type="Proteomes" id="UP000295777"/>
    </source>
</evidence>
<gene>
    <name evidence="2" type="ORF">CLV27_0152</name>
</gene>
<protein>
    <recommendedName>
        <fullName evidence="4">Transglycosylase-like protein with SLT domain</fullName>
    </recommendedName>
</protein>
<feature type="chain" id="PRO_5020327242" description="Transglycosylase-like protein with SLT domain" evidence="1">
    <location>
        <begin position="24"/>
        <end position="185"/>
    </location>
</feature>
<keyword evidence="3" id="KW-1185">Reference proteome</keyword>
<proteinExistence type="predicted"/>
<dbReference type="EMBL" id="SMFV01000001">
    <property type="protein sequence ID" value="TCK06351.1"/>
    <property type="molecule type" value="Genomic_DNA"/>
</dbReference>
<name>A0A4R1GH62_9BACT</name>
<evidence type="ECO:0000256" key="1">
    <source>
        <dbReference type="SAM" id="SignalP"/>
    </source>
</evidence>